<evidence type="ECO:0000256" key="10">
    <source>
        <dbReference type="ARBA" id="ARBA00022989"/>
    </source>
</evidence>
<evidence type="ECO:0000256" key="5">
    <source>
        <dbReference type="ARBA" id="ARBA00022729"/>
    </source>
</evidence>
<keyword evidence="5" id="KW-0732">Signal</keyword>
<dbReference type="GO" id="GO:0005524">
    <property type="term" value="F:ATP binding"/>
    <property type="evidence" value="ECO:0007669"/>
    <property type="project" value="UniProtKB-UniRule"/>
</dbReference>
<reference evidence="19" key="1">
    <citation type="journal article" date="2020" name="Plant Biotechnol. J.">
        <title>The pomegranate (Punica granatum L.) draft genome dissects genetic divergence between soft- and hard-seeded cultivars.</title>
        <authorList>
            <person name="Luo X."/>
            <person name="Li H."/>
            <person name="Wu Z."/>
            <person name="Yao W."/>
            <person name="Zhao P."/>
            <person name="Cao D."/>
            <person name="Yu H."/>
            <person name="Li K."/>
            <person name="Poudel K."/>
            <person name="Zhao D."/>
            <person name="Zhang F."/>
            <person name="Xia X."/>
            <person name="Chen L."/>
            <person name="Wang Q."/>
            <person name="Jing D."/>
            <person name="Cao S."/>
        </authorList>
    </citation>
    <scope>NUCLEOTIDE SEQUENCE [LARGE SCALE GENOMIC DNA]</scope>
    <source>
        <strain evidence="19">cv. Tunisia</strain>
    </source>
</reference>
<dbReference type="Gene3D" id="3.30.200.20">
    <property type="entry name" value="Phosphorylase Kinase, domain 1"/>
    <property type="match status" value="1"/>
</dbReference>
<feature type="transmembrane region" description="Helical" evidence="16">
    <location>
        <begin position="373"/>
        <end position="396"/>
    </location>
</feature>
<dbReference type="InterPro" id="IPR038408">
    <property type="entry name" value="GNK2_sf"/>
</dbReference>
<comment type="subcellular location">
    <subcellularLocation>
        <location evidence="1">Membrane</location>
        <topology evidence="1">Single-pass membrane protein</topology>
    </subcellularLocation>
</comment>
<evidence type="ECO:0000256" key="14">
    <source>
        <dbReference type="PROSITE-ProRule" id="PRU10141"/>
    </source>
</evidence>
<dbReference type="PROSITE" id="PS51473">
    <property type="entry name" value="GNK2"/>
    <property type="match status" value="2"/>
</dbReference>
<evidence type="ECO:0000313" key="19">
    <source>
        <dbReference type="Proteomes" id="UP000515151"/>
    </source>
</evidence>
<evidence type="ECO:0000256" key="4">
    <source>
        <dbReference type="ARBA" id="ARBA00022692"/>
    </source>
</evidence>
<dbReference type="Pfam" id="PF07714">
    <property type="entry name" value="PK_Tyr_Ser-Thr"/>
    <property type="match status" value="1"/>
</dbReference>
<feature type="domain" description="Protein kinase" evidence="17">
    <location>
        <begin position="441"/>
        <end position="726"/>
    </location>
</feature>
<dbReference type="FunFam" id="3.30.430.20:FF:000007">
    <property type="entry name" value="Cysteine-rich receptor-like protein kinase 11"/>
    <property type="match status" value="1"/>
</dbReference>
<keyword evidence="8" id="KW-0418">Kinase</keyword>
<evidence type="ECO:0000256" key="11">
    <source>
        <dbReference type="ARBA" id="ARBA00023136"/>
    </source>
</evidence>
<dbReference type="CDD" id="cd23509">
    <property type="entry name" value="Gnk2-like"/>
    <property type="match status" value="2"/>
</dbReference>
<keyword evidence="9 14" id="KW-0067">ATP-binding</keyword>
<dbReference type="AlphaFoldDB" id="A0A6P8D664"/>
<feature type="transmembrane region" description="Helical" evidence="16">
    <location>
        <begin position="78"/>
        <end position="99"/>
    </location>
</feature>
<keyword evidence="19" id="KW-1185">Reference proteome</keyword>
<evidence type="ECO:0000259" key="17">
    <source>
        <dbReference type="PROSITE" id="PS50011"/>
    </source>
</evidence>
<feature type="compositionally biased region" description="Pro residues" evidence="15">
    <location>
        <begin position="330"/>
        <end position="352"/>
    </location>
</feature>
<keyword evidence="2" id="KW-0723">Serine/threonine-protein kinase</keyword>
<dbReference type="PROSITE" id="PS00107">
    <property type="entry name" value="PROTEIN_KINASE_ATP"/>
    <property type="match status" value="1"/>
</dbReference>
<keyword evidence="12" id="KW-0675">Receptor</keyword>
<protein>
    <submittedName>
        <fullName evidence="20">Cysteine-rich receptor-like protein kinase 35 isoform X1</fullName>
    </submittedName>
</protein>
<dbReference type="PROSITE" id="PS00108">
    <property type="entry name" value="PROTEIN_KINASE_ST"/>
    <property type="match status" value="1"/>
</dbReference>
<dbReference type="RefSeq" id="XP_031392617.1">
    <property type="nucleotide sequence ID" value="XM_031536757.1"/>
</dbReference>
<dbReference type="InterPro" id="IPR011009">
    <property type="entry name" value="Kinase-like_dom_sf"/>
</dbReference>
<dbReference type="InterPro" id="IPR002902">
    <property type="entry name" value="GNK2"/>
</dbReference>
<evidence type="ECO:0000256" key="3">
    <source>
        <dbReference type="ARBA" id="ARBA00022679"/>
    </source>
</evidence>
<feature type="region of interest" description="Disordered" evidence="15">
    <location>
        <begin position="330"/>
        <end position="364"/>
    </location>
</feature>
<evidence type="ECO:0000313" key="20">
    <source>
        <dbReference type="RefSeq" id="XP_031392617.1"/>
    </source>
</evidence>
<evidence type="ECO:0000259" key="18">
    <source>
        <dbReference type="PROSITE" id="PS51473"/>
    </source>
</evidence>
<sequence length="764" mass="84521">MVTASLLRFSSALLAQLRTSSIILLFLLFYCLAIPAQINAYCYNNGNFAANNTYAENRRHLLSSLPSKAASLLRFSSALVAQLRTSSIILLFLLFYYLAIPTQINAHCYNNGNFTANSTYAGNRRLLLSSLPFKVEANGGFFSGSLGTSPDTVFALSFCRGDLPAQNLTAFANSTSMGLMESCPSQKQGAAFEDGFCNVRYSDSPIYGILDMSIPLMVYNTMDLGMSWDSFNQTWWNHLESLAVTASKGSTRLKFATGEASLPDSRTIYALLQCSPDLSESDCLRCLIHSIGDYQNCCRGKSGGGVVWPSCYLRWDLYYFYMYSPAPPPPSPPPPASPPPPPPSPPPPPLGAPLPTSTNTTSIEKDDWDKGSLVIAIIVPTISFLIIVIVIIVLLYRRRLKLPWKLKDPTIAFLASTEDWLSGNDSSLFKLSEIRAATNDFSDTNKLGQGGFGKVYKGKLNGGQQIAVKRLEGCSNEGEKQFKNEIMFMARLRHRNLVKLVGYCFEGGERIIIYEFVPYASLDRFISDPNKRVLLDWMKRYKIIKGIARGLLYLHVDSQLRLIHRDLKPANILLDEKMNPKIADFGTGRLFASDQSKERTRNIAGTYGYMPPEYVQRGEISLKTDVFSFGVMILEIISGQKNGCLNISGSSSHLASYAWNNWKKGTAMNLVDPFLKGSPVGEILGCIHIALLCVQEDVARRPTMATITLMLSTESQSLPMPSHPAFLTDSSMTNNRAPAQIEWPSACSTPASINELSFSNMYPR</sequence>
<dbReference type="InterPro" id="IPR008271">
    <property type="entry name" value="Ser/Thr_kinase_AS"/>
</dbReference>
<dbReference type="OrthoDB" id="4062651at2759"/>
<dbReference type="PROSITE" id="PS50011">
    <property type="entry name" value="PROTEIN_KINASE_DOM"/>
    <property type="match status" value="1"/>
</dbReference>
<dbReference type="PANTHER" id="PTHR27002:SF181">
    <property type="entry name" value="RECEPTOR-LIKE SERINE_THREONINE-PROTEIN KINASE"/>
    <property type="match status" value="1"/>
</dbReference>
<feature type="binding site" evidence="14">
    <location>
        <position position="469"/>
    </location>
    <ligand>
        <name>ATP</name>
        <dbReference type="ChEBI" id="CHEBI:30616"/>
    </ligand>
</feature>
<dbReference type="GO" id="GO:0006950">
    <property type="term" value="P:response to stress"/>
    <property type="evidence" value="ECO:0007669"/>
    <property type="project" value="UniProtKB-ARBA"/>
</dbReference>
<keyword evidence="3" id="KW-0808">Transferase</keyword>
<feature type="transmembrane region" description="Helical" evidence="16">
    <location>
        <begin position="12"/>
        <end position="33"/>
    </location>
</feature>
<evidence type="ECO:0000256" key="12">
    <source>
        <dbReference type="ARBA" id="ARBA00023170"/>
    </source>
</evidence>
<dbReference type="CDD" id="cd14066">
    <property type="entry name" value="STKc_IRAK"/>
    <property type="match status" value="1"/>
</dbReference>
<evidence type="ECO:0000256" key="16">
    <source>
        <dbReference type="SAM" id="Phobius"/>
    </source>
</evidence>
<feature type="domain" description="Gnk2-homologous" evidence="18">
    <location>
        <begin position="212"/>
        <end position="320"/>
    </location>
</feature>
<dbReference type="InterPro" id="IPR001245">
    <property type="entry name" value="Ser-Thr/Tyr_kinase_cat_dom"/>
</dbReference>
<dbReference type="FunFam" id="3.30.200.20:FF:000727">
    <property type="entry name" value="Cysteine-rich RLK (RECEPTOR-like protein kinase) 23"/>
    <property type="match status" value="1"/>
</dbReference>
<evidence type="ECO:0000256" key="7">
    <source>
        <dbReference type="ARBA" id="ARBA00022741"/>
    </source>
</evidence>
<gene>
    <name evidence="20" type="primary">LOC116204598</name>
</gene>
<keyword evidence="13" id="KW-0325">Glycoprotein</keyword>
<accession>A0A6P8D664</accession>
<keyword evidence="7 14" id="KW-0547">Nucleotide-binding</keyword>
<dbReference type="GO" id="GO:0004674">
    <property type="term" value="F:protein serine/threonine kinase activity"/>
    <property type="evidence" value="ECO:0007669"/>
    <property type="project" value="UniProtKB-KW"/>
</dbReference>
<keyword evidence="10 16" id="KW-1133">Transmembrane helix</keyword>
<dbReference type="PANTHER" id="PTHR27002">
    <property type="entry name" value="RECEPTOR-LIKE SERINE/THREONINE-PROTEIN KINASE SD1-8"/>
    <property type="match status" value="1"/>
</dbReference>
<keyword evidence="6" id="KW-0677">Repeat</keyword>
<dbReference type="SUPFAM" id="SSF56112">
    <property type="entry name" value="Protein kinase-like (PK-like)"/>
    <property type="match status" value="1"/>
</dbReference>
<dbReference type="GO" id="GO:0005886">
    <property type="term" value="C:plasma membrane"/>
    <property type="evidence" value="ECO:0007669"/>
    <property type="project" value="TreeGrafter"/>
</dbReference>
<dbReference type="Pfam" id="PF01657">
    <property type="entry name" value="Stress-antifung"/>
    <property type="match status" value="2"/>
</dbReference>
<dbReference type="Gene3D" id="1.10.510.10">
    <property type="entry name" value="Transferase(Phosphotransferase) domain 1"/>
    <property type="match status" value="1"/>
</dbReference>
<evidence type="ECO:0000256" key="8">
    <source>
        <dbReference type="ARBA" id="ARBA00022777"/>
    </source>
</evidence>
<keyword evidence="11 16" id="KW-0472">Membrane</keyword>
<dbReference type="InterPro" id="IPR000719">
    <property type="entry name" value="Prot_kinase_dom"/>
</dbReference>
<reference evidence="20" key="2">
    <citation type="submission" date="2025-08" db="UniProtKB">
        <authorList>
            <consortium name="RefSeq"/>
        </authorList>
    </citation>
    <scope>IDENTIFICATION</scope>
    <source>
        <tissue evidence="20">Leaf</tissue>
    </source>
</reference>
<name>A0A6P8D664_PUNGR</name>
<evidence type="ECO:0000256" key="15">
    <source>
        <dbReference type="SAM" id="MobiDB-lite"/>
    </source>
</evidence>
<dbReference type="GeneID" id="116204598"/>
<evidence type="ECO:0000256" key="6">
    <source>
        <dbReference type="ARBA" id="ARBA00022737"/>
    </source>
</evidence>
<evidence type="ECO:0000256" key="2">
    <source>
        <dbReference type="ARBA" id="ARBA00022527"/>
    </source>
</evidence>
<dbReference type="InterPro" id="IPR017441">
    <property type="entry name" value="Protein_kinase_ATP_BS"/>
</dbReference>
<dbReference type="Gene3D" id="3.30.430.20">
    <property type="entry name" value="Gnk2 domain, C-X8-C-X2-C motif"/>
    <property type="match status" value="2"/>
</dbReference>
<evidence type="ECO:0000256" key="1">
    <source>
        <dbReference type="ARBA" id="ARBA00004167"/>
    </source>
</evidence>
<organism evidence="19 20">
    <name type="scientific">Punica granatum</name>
    <name type="common">Pomegranate</name>
    <dbReference type="NCBI Taxonomy" id="22663"/>
    <lineage>
        <taxon>Eukaryota</taxon>
        <taxon>Viridiplantae</taxon>
        <taxon>Streptophyta</taxon>
        <taxon>Embryophyta</taxon>
        <taxon>Tracheophyta</taxon>
        <taxon>Spermatophyta</taxon>
        <taxon>Magnoliopsida</taxon>
        <taxon>eudicotyledons</taxon>
        <taxon>Gunneridae</taxon>
        <taxon>Pentapetalae</taxon>
        <taxon>rosids</taxon>
        <taxon>malvids</taxon>
        <taxon>Myrtales</taxon>
        <taxon>Lythraceae</taxon>
        <taxon>Punica</taxon>
    </lineage>
</organism>
<keyword evidence="4 16" id="KW-0812">Transmembrane</keyword>
<dbReference type="Proteomes" id="UP000515151">
    <property type="component" value="Chromosome 4"/>
</dbReference>
<dbReference type="SMART" id="SM00220">
    <property type="entry name" value="S_TKc"/>
    <property type="match status" value="1"/>
</dbReference>
<dbReference type="FunFam" id="1.10.510.10:FF:000129">
    <property type="entry name" value="cysteine-rich receptor-like protein kinase 10"/>
    <property type="match status" value="1"/>
</dbReference>
<evidence type="ECO:0000256" key="13">
    <source>
        <dbReference type="ARBA" id="ARBA00023180"/>
    </source>
</evidence>
<evidence type="ECO:0000256" key="9">
    <source>
        <dbReference type="ARBA" id="ARBA00022840"/>
    </source>
</evidence>
<proteinExistence type="predicted"/>
<feature type="domain" description="Gnk2-homologous" evidence="18">
    <location>
        <begin position="102"/>
        <end position="206"/>
    </location>
</feature>